<evidence type="ECO:0000313" key="7">
    <source>
        <dbReference type="Proteomes" id="UP001519460"/>
    </source>
</evidence>
<reference evidence="6 7" key="1">
    <citation type="journal article" date="2023" name="Sci. Data">
        <title>Genome assembly of the Korean intertidal mud-creeper Batillaria attramentaria.</title>
        <authorList>
            <person name="Patra A.K."/>
            <person name="Ho P.T."/>
            <person name="Jun S."/>
            <person name="Lee S.J."/>
            <person name="Kim Y."/>
            <person name="Won Y.J."/>
        </authorList>
    </citation>
    <scope>NUCLEOTIDE SEQUENCE [LARGE SCALE GENOMIC DNA]</scope>
    <source>
        <strain evidence="6">Wonlab-2016</strain>
    </source>
</reference>
<dbReference type="Gene3D" id="1.20.140.150">
    <property type="match status" value="1"/>
</dbReference>
<keyword evidence="7" id="KW-1185">Reference proteome</keyword>
<evidence type="ECO:0000256" key="1">
    <source>
        <dbReference type="ARBA" id="ARBA00004141"/>
    </source>
</evidence>
<keyword evidence="4 5" id="KW-0472">Membrane</keyword>
<organism evidence="6 7">
    <name type="scientific">Batillaria attramentaria</name>
    <dbReference type="NCBI Taxonomy" id="370345"/>
    <lineage>
        <taxon>Eukaryota</taxon>
        <taxon>Metazoa</taxon>
        <taxon>Spiralia</taxon>
        <taxon>Lophotrochozoa</taxon>
        <taxon>Mollusca</taxon>
        <taxon>Gastropoda</taxon>
        <taxon>Caenogastropoda</taxon>
        <taxon>Sorbeoconcha</taxon>
        <taxon>Cerithioidea</taxon>
        <taxon>Batillariidae</taxon>
        <taxon>Batillaria</taxon>
    </lineage>
</organism>
<accession>A0ABD0KCM7</accession>
<protein>
    <submittedName>
        <fullName evidence="6">Uncharacterized protein</fullName>
    </submittedName>
</protein>
<dbReference type="Proteomes" id="UP001519460">
    <property type="component" value="Unassembled WGS sequence"/>
</dbReference>
<dbReference type="EMBL" id="JACVVK020000203">
    <property type="protein sequence ID" value="KAK7484833.1"/>
    <property type="molecule type" value="Genomic_DNA"/>
</dbReference>
<keyword evidence="3 5" id="KW-1133">Transmembrane helix</keyword>
<keyword evidence="2 5" id="KW-0812">Transmembrane</keyword>
<feature type="transmembrane region" description="Helical" evidence="5">
    <location>
        <begin position="33"/>
        <end position="54"/>
    </location>
</feature>
<evidence type="ECO:0000256" key="3">
    <source>
        <dbReference type="ARBA" id="ARBA00022989"/>
    </source>
</evidence>
<evidence type="ECO:0000256" key="2">
    <source>
        <dbReference type="ARBA" id="ARBA00022692"/>
    </source>
</evidence>
<name>A0ABD0KCM7_9CAEN</name>
<evidence type="ECO:0000313" key="6">
    <source>
        <dbReference type="EMBL" id="KAK7484833.1"/>
    </source>
</evidence>
<dbReference type="GO" id="GO:0016020">
    <property type="term" value="C:membrane"/>
    <property type="evidence" value="ECO:0007669"/>
    <property type="project" value="UniProtKB-SubCell"/>
</dbReference>
<feature type="transmembrane region" description="Helical" evidence="5">
    <location>
        <begin position="165"/>
        <end position="187"/>
    </location>
</feature>
<proteinExistence type="predicted"/>
<dbReference type="PANTHER" id="PTHR10671:SF108">
    <property type="entry name" value="CLAUDIN FAMILY PROTEIN-RELATED"/>
    <property type="match status" value="1"/>
</dbReference>
<evidence type="ECO:0000256" key="5">
    <source>
        <dbReference type="SAM" id="Phobius"/>
    </source>
</evidence>
<dbReference type="PANTHER" id="PTHR10671">
    <property type="entry name" value="EPITHELIAL MEMBRANE PROTEIN-RELATED"/>
    <property type="match status" value="1"/>
</dbReference>
<evidence type="ECO:0000256" key="4">
    <source>
        <dbReference type="ARBA" id="ARBA00023136"/>
    </source>
</evidence>
<feature type="transmembrane region" description="Helical" evidence="5">
    <location>
        <begin position="132"/>
        <end position="153"/>
    </location>
</feature>
<comment type="subcellular location">
    <subcellularLocation>
        <location evidence="1">Membrane</location>
        <topology evidence="1">Multi-pass membrane protein</topology>
    </subcellularLocation>
</comment>
<comment type="caution">
    <text evidence="6">The sequence shown here is derived from an EMBL/GenBank/DDBJ whole genome shotgun (WGS) entry which is preliminary data.</text>
</comment>
<dbReference type="AlphaFoldDB" id="A0ABD0KCM7"/>
<feature type="transmembrane region" description="Helical" evidence="5">
    <location>
        <begin position="95"/>
        <end position="120"/>
    </location>
</feature>
<sequence length="245" mass="26797">MRCAFVQPAWALLPSDNNKSMANWAHRSPGYKLGLLLLFVGFLLYVIGYASPFWQYHDMGINWAATGLWNRVACSGTTDHWQCGSFYYRFYSAGWMTAVQAMQCLGLIGLIVSCIYAFVVNCCQTSQTYSRFLEIFTVISGVCGFISTMIYVGKTNFGSYNYYSWGFGLDLTGCILVIVASIVLFIANKPLRPPGPIYQPTANPAQINNGKGYPGPPPAGPYPMASASGAYPQAGVPPPGYPVHL</sequence>
<dbReference type="InterPro" id="IPR050579">
    <property type="entry name" value="PMP-22/EMP/MP20-like"/>
</dbReference>
<gene>
    <name evidence="6" type="ORF">BaRGS_00023876</name>
</gene>